<evidence type="ECO:0000256" key="2">
    <source>
        <dbReference type="ARBA" id="ARBA00010100"/>
    </source>
</evidence>
<dbReference type="EMBL" id="JBEPMB010000001">
    <property type="protein sequence ID" value="MET3611703.1"/>
    <property type="molecule type" value="Genomic_DNA"/>
</dbReference>
<protein>
    <recommendedName>
        <fullName evidence="8">L-lactate permease</fullName>
    </recommendedName>
</protein>
<comment type="similarity">
    <text evidence="2 8">Belongs to the lactate permease family.</text>
</comment>
<dbReference type="Proteomes" id="UP001549047">
    <property type="component" value="Unassembled WGS sequence"/>
</dbReference>
<evidence type="ECO:0000256" key="7">
    <source>
        <dbReference type="ARBA" id="ARBA00023136"/>
    </source>
</evidence>
<gene>
    <name evidence="9" type="ORF">ABID16_000008</name>
</gene>
<evidence type="ECO:0000256" key="5">
    <source>
        <dbReference type="ARBA" id="ARBA00022692"/>
    </source>
</evidence>
<dbReference type="PANTHER" id="PTHR30003:SF0">
    <property type="entry name" value="GLYCOLATE PERMEASE GLCA-RELATED"/>
    <property type="match status" value="1"/>
</dbReference>
<proteinExistence type="inferred from homology"/>
<evidence type="ECO:0000256" key="3">
    <source>
        <dbReference type="ARBA" id="ARBA00022448"/>
    </source>
</evidence>
<keyword evidence="4" id="KW-1003">Cell membrane</keyword>
<organism evidence="9 10">
    <name type="scientific">Rhizobium aquaticum</name>
    <dbReference type="NCBI Taxonomy" id="1549636"/>
    <lineage>
        <taxon>Bacteria</taxon>
        <taxon>Pseudomonadati</taxon>
        <taxon>Pseudomonadota</taxon>
        <taxon>Alphaproteobacteria</taxon>
        <taxon>Hyphomicrobiales</taxon>
        <taxon>Rhizobiaceae</taxon>
        <taxon>Rhizobium/Agrobacterium group</taxon>
        <taxon>Rhizobium</taxon>
    </lineage>
</organism>
<evidence type="ECO:0000256" key="8">
    <source>
        <dbReference type="RuleBase" id="RU365092"/>
    </source>
</evidence>
<keyword evidence="10" id="KW-1185">Reference proteome</keyword>
<comment type="subcellular location">
    <subcellularLocation>
        <location evidence="8">Cell inner membrane</location>
        <topology evidence="8">Multi-pass membrane protein</topology>
    </subcellularLocation>
    <subcellularLocation>
        <location evidence="1">Cell membrane</location>
        <topology evidence="1">Multi-pass membrane protein</topology>
    </subcellularLocation>
</comment>
<evidence type="ECO:0000256" key="1">
    <source>
        <dbReference type="ARBA" id="ARBA00004651"/>
    </source>
</evidence>
<evidence type="ECO:0000256" key="4">
    <source>
        <dbReference type="ARBA" id="ARBA00022475"/>
    </source>
</evidence>
<comment type="function">
    <text evidence="8">Uptake of L-lactate across the membrane. Can also transport D-lactate and glycolate.</text>
</comment>
<keyword evidence="3 8" id="KW-0813">Transport</keyword>
<keyword evidence="7 8" id="KW-0472">Membrane</keyword>
<evidence type="ECO:0000313" key="9">
    <source>
        <dbReference type="EMBL" id="MET3611703.1"/>
    </source>
</evidence>
<comment type="caution">
    <text evidence="8">Lacks conserved residue(s) required for the propagation of feature annotation.</text>
</comment>
<accession>A0ABV2ITP0</accession>
<evidence type="ECO:0000313" key="10">
    <source>
        <dbReference type="Proteomes" id="UP001549047"/>
    </source>
</evidence>
<dbReference type="Pfam" id="PF02652">
    <property type="entry name" value="Lactate_perm"/>
    <property type="match status" value="1"/>
</dbReference>
<keyword evidence="6 8" id="KW-1133">Transmembrane helix</keyword>
<keyword evidence="5 8" id="KW-0812">Transmembrane</keyword>
<dbReference type="PANTHER" id="PTHR30003">
    <property type="entry name" value="L-LACTATE PERMEASE"/>
    <property type="match status" value="1"/>
</dbReference>
<keyword evidence="8" id="KW-0997">Cell inner membrane</keyword>
<dbReference type="RefSeq" id="WP_354553817.1">
    <property type="nucleotide sequence ID" value="NZ_JBEPMB010000001.1"/>
</dbReference>
<feature type="transmembrane region" description="Helical" evidence="8">
    <location>
        <begin position="151"/>
        <end position="172"/>
    </location>
</feature>
<feature type="transmembrane region" description="Helical" evidence="8">
    <location>
        <begin position="66"/>
        <end position="87"/>
    </location>
</feature>
<reference evidence="9 10" key="1">
    <citation type="submission" date="2024-06" db="EMBL/GenBank/DDBJ databases">
        <title>Genomic Encyclopedia of Type Strains, Phase IV (KMG-IV): sequencing the most valuable type-strain genomes for metagenomic binning, comparative biology and taxonomic classification.</title>
        <authorList>
            <person name="Goeker M."/>
        </authorList>
    </citation>
    <scope>NUCLEOTIDE SEQUENCE [LARGE SCALE GENOMIC DNA]</scope>
    <source>
        <strain evidence="9 10">DSM 29780</strain>
    </source>
</reference>
<comment type="caution">
    <text evidence="9">The sequence shown here is derived from an EMBL/GenBank/DDBJ whole genome shotgun (WGS) entry which is preliminary data.</text>
</comment>
<name>A0ABV2ITP0_9HYPH</name>
<evidence type="ECO:0000256" key="6">
    <source>
        <dbReference type="ARBA" id="ARBA00022989"/>
    </source>
</evidence>
<dbReference type="InterPro" id="IPR003804">
    <property type="entry name" value="Lactate_perm"/>
</dbReference>
<sequence>MELANPAANDFGRTKFAIRLRFHAKYLTWSDHNAIISHEACDFGRTIPERMTMGAWNQVYDPLGNIWLSSLIAAAPIIFFFVALTFLKLKGYLAGVVSHVSVPLLDTMVIKRAPIVTGKMILPQSIAIACAATGLIGRESDLFRFTVRHSLALAALVGIITTGQAYLLPWMIP</sequence>